<gene>
    <name evidence="2" type="ORF">Mkiyose1413_42420</name>
    <name evidence="1" type="ORF">SRL2020028_30780</name>
</gene>
<dbReference type="Proteomes" id="UP001165663">
    <property type="component" value="Unassembled WGS sequence"/>
</dbReference>
<evidence type="ECO:0000313" key="3">
    <source>
        <dbReference type="Proteomes" id="UP001064782"/>
    </source>
</evidence>
<evidence type="ECO:0000313" key="2">
    <source>
        <dbReference type="EMBL" id="GLD32359.1"/>
    </source>
</evidence>
<dbReference type="EMBL" id="BRXE01000034">
    <property type="protein sequence ID" value="GLB83822.1"/>
    <property type="molecule type" value="Genomic_DNA"/>
</dbReference>
<proteinExistence type="predicted"/>
<reference evidence="2" key="1">
    <citation type="submission" date="2022-08" db="EMBL/GenBank/DDBJ databases">
        <title>Mycobacterium kiyosense sp. nov., scotochromogenic slow-glowing species isolated from respiratory specimens.</title>
        <authorList>
            <person name="Fukano H."/>
            <person name="Kazumi Y."/>
            <person name="Sakagami N."/>
            <person name="Ato M."/>
            <person name="Mitarai S."/>
            <person name="Hoshino Y."/>
        </authorList>
    </citation>
    <scope>NUCLEOTIDE SEQUENCE</scope>
    <source>
        <strain evidence="2">1413</strain>
        <strain evidence="1">SRL2020-028</strain>
    </source>
</reference>
<sequence>MTEFPPGRWSYLIIGDQWPTDQDLTALNIGRNNREALESSFTHFVTLLRAAQTGPLSNQRGLTAEDLRNAFRHGEKAVQRVAEKNTIKASAYRMAYDSVLSLQHDLTTIATEARASQVCAFRAVRCGGGVHLRRVRQ</sequence>
<dbReference type="EMBL" id="BRZI01000041">
    <property type="protein sequence ID" value="GLD32359.1"/>
    <property type="molecule type" value="Genomic_DNA"/>
</dbReference>
<name>A0A9P3Q9A2_9MYCO</name>
<dbReference type="Proteomes" id="UP001064782">
    <property type="component" value="Unassembled WGS sequence"/>
</dbReference>
<accession>A0A9P3Q9A2</accession>
<dbReference type="AlphaFoldDB" id="A0A9P3Q9A2"/>
<comment type="caution">
    <text evidence="2">The sequence shown here is derived from an EMBL/GenBank/DDBJ whole genome shotgun (WGS) entry which is preliminary data.</text>
</comment>
<evidence type="ECO:0000313" key="1">
    <source>
        <dbReference type="EMBL" id="GLB83822.1"/>
    </source>
</evidence>
<keyword evidence="3" id="KW-1185">Reference proteome</keyword>
<protein>
    <submittedName>
        <fullName evidence="2">Uncharacterized protein</fullName>
    </submittedName>
</protein>
<organism evidence="2 3">
    <name type="scientific">Mycobacterium kiyosense</name>
    <dbReference type="NCBI Taxonomy" id="2871094"/>
    <lineage>
        <taxon>Bacteria</taxon>
        <taxon>Bacillati</taxon>
        <taxon>Actinomycetota</taxon>
        <taxon>Actinomycetes</taxon>
        <taxon>Mycobacteriales</taxon>
        <taxon>Mycobacteriaceae</taxon>
        <taxon>Mycobacterium</taxon>
    </lineage>
</organism>